<dbReference type="EMBL" id="HBUF01636255">
    <property type="protein sequence ID" value="CAG6784183.1"/>
    <property type="molecule type" value="Transcribed_RNA"/>
</dbReference>
<dbReference type="AlphaFoldDB" id="A0A8D9FC78"/>
<name>A0A8D9FC78_9HEMI</name>
<feature type="region of interest" description="Disordered" evidence="1">
    <location>
        <begin position="1"/>
        <end position="20"/>
    </location>
</feature>
<proteinExistence type="predicted"/>
<protein>
    <submittedName>
        <fullName evidence="2">Uncharacterized protein</fullName>
    </submittedName>
</protein>
<evidence type="ECO:0000256" key="1">
    <source>
        <dbReference type="SAM" id="MobiDB-lite"/>
    </source>
</evidence>
<accession>A0A8D9FC78</accession>
<evidence type="ECO:0000313" key="2">
    <source>
        <dbReference type="EMBL" id="CAG6784184.1"/>
    </source>
</evidence>
<feature type="compositionally biased region" description="Low complexity" evidence="1">
    <location>
        <begin position="1"/>
        <end position="16"/>
    </location>
</feature>
<sequence length="103" mass="12040">MPLVTTLLKTKTQLPPDDSSKNYKRWVRQLCVRDISQNLHGGWGTRAKDRAQTGVRMGYIRLDGWGILGNRRKLKMGDGRRPKLRKRERNKKQGKSVLMFENF</sequence>
<dbReference type="EMBL" id="HBUF01636256">
    <property type="protein sequence ID" value="CAG6784184.1"/>
    <property type="molecule type" value="Transcribed_RNA"/>
</dbReference>
<feature type="region of interest" description="Disordered" evidence="1">
    <location>
        <begin position="74"/>
        <end position="103"/>
    </location>
</feature>
<reference evidence="2" key="1">
    <citation type="submission" date="2021-05" db="EMBL/GenBank/DDBJ databases">
        <authorList>
            <person name="Alioto T."/>
            <person name="Alioto T."/>
            <person name="Gomez Garrido J."/>
        </authorList>
    </citation>
    <scope>NUCLEOTIDE SEQUENCE</scope>
</reference>
<feature type="compositionally biased region" description="Basic residues" evidence="1">
    <location>
        <begin position="82"/>
        <end position="94"/>
    </location>
</feature>
<organism evidence="2">
    <name type="scientific">Cacopsylla melanoneura</name>
    <dbReference type="NCBI Taxonomy" id="428564"/>
    <lineage>
        <taxon>Eukaryota</taxon>
        <taxon>Metazoa</taxon>
        <taxon>Ecdysozoa</taxon>
        <taxon>Arthropoda</taxon>
        <taxon>Hexapoda</taxon>
        <taxon>Insecta</taxon>
        <taxon>Pterygota</taxon>
        <taxon>Neoptera</taxon>
        <taxon>Paraneoptera</taxon>
        <taxon>Hemiptera</taxon>
        <taxon>Sternorrhyncha</taxon>
        <taxon>Psylloidea</taxon>
        <taxon>Psyllidae</taxon>
        <taxon>Psyllinae</taxon>
        <taxon>Cacopsylla</taxon>
    </lineage>
</organism>